<dbReference type="AlphaFoldDB" id="A0A9W8I7S8"/>
<organism evidence="2 3">
    <name type="scientific">Coemansia brasiliensis</name>
    <dbReference type="NCBI Taxonomy" id="2650707"/>
    <lineage>
        <taxon>Eukaryota</taxon>
        <taxon>Fungi</taxon>
        <taxon>Fungi incertae sedis</taxon>
        <taxon>Zoopagomycota</taxon>
        <taxon>Kickxellomycotina</taxon>
        <taxon>Kickxellomycetes</taxon>
        <taxon>Kickxellales</taxon>
        <taxon>Kickxellaceae</taxon>
        <taxon>Coemansia</taxon>
    </lineage>
</organism>
<dbReference type="EMBL" id="JANBUW010001778">
    <property type="protein sequence ID" value="KAJ2842426.1"/>
    <property type="molecule type" value="Genomic_DNA"/>
</dbReference>
<proteinExistence type="predicted"/>
<dbReference type="Proteomes" id="UP001139887">
    <property type="component" value="Unassembled WGS sequence"/>
</dbReference>
<dbReference type="SUPFAM" id="SSF54277">
    <property type="entry name" value="CAD &amp; PB1 domains"/>
    <property type="match status" value="1"/>
</dbReference>
<accession>A0A9W8I7S8</accession>
<evidence type="ECO:0000313" key="3">
    <source>
        <dbReference type="Proteomes" id="UP001139887"/>
    </source>
</evidence>
<evidence type="ECO:0000259" key="1">
    <source>
        <dbReference type="Pfam" id="PF00564"/>
    </source>
</evidence>
<dbReference type="CDD" id="cd05992">
    <property type="entry name" value="PB1"/>
    <property type="match status" value="1"/>
</dbReference>
<dbReference type="InterPro" id="IPR000270">
    <property type="entry name" value="PB1_dom"/>
</dbReference>
<name>A0A9W8I7S8_9FUNG</name>
<protein>
    <recommendedName>
        <fullName evidence="1">PB1 domain-containing protein</fullName>
    </recommendedName>
</protein>
<feature type="domain" description="PB1" evidence="1">
    <location>
        <begin position="3"/>
        <end position="58"/>
    </location>
</feature>
<dbReference type="Gene3D" id="3.10.20.90">
    <property type="entry name" value="Phosphatidylinositol 3-kinase Catalytic Subunit, Chain A, domain 1"/>
    <property type="match status" value="1"/>
</dbReference>
<sequence>MANYETLRSKISAKLANAMDNGQQPTRSTLRIQYLDEDGEAVLMTDEDDFELAKAYAGGDMASPETNVVERLELWCSM</sequence>
<dbReference type="Pfam" id="PF00564">
    <property type="entry name" value="PB1"/>
    <property type="match status" value="1"/>
</dbReference>
<reference evidence="2" key="1">
    <citation type="submission" date="2022-07" db="EMBL/GenBank/DDBJ databases">
        <title>Phylogenomic reconstructions and comparative analyses of Kickxellomycotina fungi.</title>
        <authorList>
            <person name="Reynolds N.K."/>
            <person name="Stajich J.E."/>
            <person name="Barry K."/>
            <person name="Grigoriev I.V."/>
            <person name="Crous P."/>
            <person name="Smith M.E."/>
        </authorList>
    </citation>
    <scope>NUCLEOTIDE SEQUENCE</scope>
    <source>
        <strain evidence="2">NRRL 1566</strain>
    </source>
</reference>
<evidence type="ECO:0000313" key="2">
    <source>
        <dbReference type="EMBL" id="KAJ2842426.1"/>
    </source>
</evidence>
<dbReference type="OrthoDB" id="9450131at2759"/>
<gene>
    <name evidence="2" type="ORF">IWW36_005911</name>
</gene>
<comment type="caution">
    <text evidence="2">The sequence shown here is derived from an EMBL/GenBank/DDBJ whole genome shotgun (WGS) entry which is preliminary data.</text>
</comment>
<keyword evidence="3" id="KW-1185">Reference proteome</keyword>